<dbReference type="Gene3D" id="1.10.260.40">
    <property type="entry name" value="lambda repressor-like DNA-binding domains"/>
    <property type="match status" value="1"/>
</dbReference>
<evidence type="ECO:0000313" key="6">
    <source>
        <dbReference type="Proteomes" id="UP000636793"/>
    </source>
</evidence>
<gene>
    <name evidence="5" type="ORF">GCM10011492_44380</name>
</gene>
<dbReference type="CDD" id="cd06267">
    <property type="entry name" value="PBP1_LacI_sugar_binding-like"/>
    <property type="match status" value="1"/>
</dbReference>
<dbReference type="Pfam" id="PF00356">
    <property type="entry name" value="LacI"/>
    <property type="match status" value="1"/>
</dbReference>
<dbReference type="InterPro" id="IPR046335">
    <property type="entry name" value="LacI/GalR-like_sensor"/>
</dbReference>
<dbReference type="Gene3D" id="3.40.50.2300">
    <property type="match status" value="2"/>
</dbReference>
<comment type="caution">
    <text evidence="5">The sequence shown here is derived from an EMBL/GenBank/DDBJ whole genome shotgun (WGS) entry which is preliminary data.</text>
</comment>
<organism evidence="5 6">
    <name type="scientific">Flexivirga endophytica</name>
    <dbReference type="NCBI Taxonomy" id="1849103"/>
    <lineage>
        <taxon>Bacteria</taxon>
        <taxon>Bacillati</taxon>
        <taxon>Actinomycetota</taxon>
        <taxon>Actinomycetes</taxon>
        <taxon>Micrococcales</taxon>
        <taxon>Dermacoccaceae</taxon>
        <taxon>Flexivirga</taxon>
    </lineage>
</organism>
<reference evidence="5" key="1">
    <citation type="journal article" date="2014" name="Int. J. Syst. Evol. Microbiol.">
        <title>Complete genome sequence of Corynebacterium casei LMG S-19264T (=DSM 44701T), isolated from a smear-ripened cheese.</title>
        <authorList>
            <consortium name="US DOE Joint Genome Institute (JGI-PGF)"/>
            <person name="Walter F."/>
            <person name="Albersmeier A."/>
            <person name="Kalinowski J."/>
            <person name="Ruckert C."/>
        </authorList>
    </citation>
    <scope>NUCLEOTIDE SEQUENCE</scope>
    <source>
        <strain evidence="5">CGMCC 1.15085</strain>
    </source>
</reference>
<dbReference type="InterPro" id="IPR000843">
    <property type="entry name" value="HTH_LacI"/>
</dbReference>
<dbReference type="PANTHER" id="PTHR30146:SF138">
    <property type="entry name" value="TRANSCRIPTIONAL REGULATORY PROTEIN"/>
    <property type="match status" value="1"/>
</dbReference>
<feature type="domain" description="HTH lacI-type" evidence="4">
    <location>
        <begin position="5"/>
        <end position="59"/>
    </location>
</feature>
<keyword evidence="2" id="KW-0238">DNA-binding</keyword>
<keyword evidence="3" id="KW-0804">Transcription</keyword>
<proteinExistence type="predicted"/>
<name>A0A916TJF3_9MICO</name>
<dbReference type="EMBL" id="BMHI01000009">
    <property type="protein sequence ID" value="GGB48262.1"/>
    <property type="molecule type" value="Genomic_DNA"/>
</dbReference>
<dbReference type="Proteomes" id="UP000636793">
    <property type="component" value="Unassembled WGS sequence"/>
</dbReference>
<dbReference type="SMART" id="SM00354">
    <property type="entry name" value="HTH_LACI"/>
    <property type="match status" value="1"/>
</dbReference>
<dbReference type="InterPro" id="IPR010982">
    <property type="entry name" value="Lambda_DNA-bd_dom_sf"/>
</dbReference>
<dbReference type="PROSITE" id="PS50932">
    <property type="entry name" value="HTH_LACI_2"/>
    <property type="match status" value="1"/>
</dbReference>
<accession>A0A916TJF3</accession>
<dbReference type="GO" id="GO:0000976">
    <property type="term" value="F:transcription cis-regulatory region binding"/>
    <property type="evidence" value="ECO:0007669"/>
    <property type="project" value="TreeGrafter"/>
</dbReference>
<dbReference type="Pfam" id="PF13377">
    <property type="entry name" value="Peripla_BP_3"/>
    <property type="match status" value="1"/>
</dbReference>
<evidence type="ECO:0000313" key="5">
    <source>
        <dbReference type="EMBL" id="GGB48262.1"/>
    </source>
</evidence>
<dbReference type="InterPro" id="IPR028082">
    <property type="entry name" value="Peripla_BP_I"/>
</dbReference>
<protein>
    <submittedName>
        <fullName evidence="5">LacI family transcriptional regulator</fullName>
    </submittedName>
</protein>
<dbReference type="GO" id="GO:0003700">
    <property type="term" value="F:DNA-binding transcription factor activity"/>
    <property type="evidence" value="ECO:0007669"/>
    <property type="project" value="TreeGrafter"/>
</dbReference>
<dbReference type="PANTHER" id="PTHR30146">
    <property type="entry name" value="LACI-RELATED TRANSCRIPTIONAL REPRESSOR"/>
    <property type="match status" value="1"/>
</dbReference>
<evidence type="ECO:0000256" key="1">
    <source>
        <dbReference type="ARBA" id="ARBA00023015"/>
    </source>
</evidence>
<reference evidence="5" key="2">
    <citation type="submission" date="2020-09" db="EMBL/GenBank/DDBJ databases">
        <authorList>
            <person name="Sun Q."/>
            <person name="Zhou Y."/>
        </authorList>
    </citation>
    <scope>NUCLEOTIDE SEQUENCE</scope>
    <source>
        <strain evidence="5">CGMCC 1.15085</strain>
    </source>
</reference>
<dbReference type="SUPFAM" id="SSF53822">
    <property type="entry name" value="Periplasmic binding protein-like I"/>
    <property type="match status" value="1"/>
</dbReference>
<keyword evidence="1" id="KW-0805">Transcription regulation</keyword>
<keyword evidence="6" id="KW-1185">Reference proteome</keyword>
<dbReference type="CDD" id="cd01392">
    <property type="entry name" value="HTH_LacI"/>
    <property type="match status" value="1"/>
</dbReference>
<evidence type="ECO:0000259" key="4">
    <source>
        <dbReference type="PROSITE" id="PS50932"/>
    </source>
</evidence>
<dbReference type="AlphaFoldDB" id="A0A916TJF3"/>
<dbReference type="PROSITE" id="PS00356">
    <property type="entry name" value="HTH_LACI_1"/>
    <property type="match status" value="1"/>
</dbReference>
<sequence length="332" mass="35180">MATSITVHDVAKAAGVSASTVSRALSGNTAVAAETRDRVVEAARQLGYRPNLAARGLITGTTHNIGLVVPDLENPYFASITKSVQSRALAAGYSVFIADSDEDIRTELELVHQLSKQVDGLILCSPRMAASDIAAVAGQTMMVLINREWEGLTSVVVDDAEIIRLALEHLHALGHRHIAYVGGPEKSWSNQKRWAAIERIAPTFDDLEVGKVGSYAPNFDGGQSAADVVVASGATAALAYNDLVGLGILARLTTRGIRVPEDLSVMGIDDVNVATLVSPGLTTVRSPLKKVGRSAVNSLVDLMNPTDRHSAPEDLPVQLVVRQSTSVPQQHS</sequence>
<evidence type="ECO:0000256" key="2">
    <source>
        <dbReference type="ARBA" id="ARBA00023125"/>
    </source>
</evidence>
<dbReference type="PRINTS" id="PR00036">
    <property type="entry name" value="HTHLACI"/>
</dbReference>
<dbReference type="SUPFAM" id="SSF47413">
    <property type="entry name" value="lambda repressor-like DNA-binding domains"/>
    <property type="match status" value="1"/>
</dbReference>
<evidence type="ECO:0000256" key="3">
    <source>
        <dbReference type="ARBA" id="ARBA00023163"/>
    </source>
</evidence>
<dbReference type="RefSeq" id="WP_188839268.1">
    <property type="nucleotide sequence ID" value="NZ_BMHI01000009.1"/>
</dbReference>